<comment type="caution">
    <text evidence="1">The sequence shown here is derived from an EMBL/GenBank/DDBJ whole genome shotgun (WGS) entry which is preliminary data.</text>
</comment>
<dbReference type="RefSeq" id="WP_188941605.1">
    <property type="nucleotide sequence ID" value="NZ_BMNA01000004.1"/>
</dbReference>
<organism evidence="1 2">
    <name type="scientific">Nakamurella endophytica</name>
    <dbReference type="NCBI Taxonomy" id="1748367"/>
    <lineage>
        <taxon>Bacteria</taxon>
        <taxon>Bacillati</taxon>
        <taxon>Actinomycetota</taxon>
        <taxon>Actinomycetes</taxon>
        <taxon>Nakamurellales</taxon>
        <taxon>Nakamurellaceae</taxon>
        <taxon>Nakamurella</taxon>
    </lineage>
</organism>
<reference evidence="1" key="2">
    <citation type="submission" date="2020-09" db="EMBL/GenBank/DDBJ databases">
        <authorList>
            <person name="Sun Q."/>
            <person name="Zhou Y."/>
        </authorList>
    </citation>
    <scope>NUCLEOTIDE SEQUENCE</scope>
    <source>
        <strain evidence="1">CGMCC 4.7308</strain>
    </source>
</reference>
<dbReference type="AlphaFoldDB" id="A0A917SWP1"/>
<evidence type="ECO:0000313" key="2">
    <source>
        <dbReference type="Proteomes" id="UP000655208"/>
    </source>
</evidence>
<gene>
    <name evidence="1" type="ORF">GCM10011594_22200</name>
</gene>
<reference evidence="1" key="1">
    <citation type="journal article" date="2014" name="Int. J. Syst. Evol. Microbiol.">
        <title>Complete genome sequence of Corynebacterium casei LMG S-19264T (=DSM 44701T), isolated from a smear-ripened cheese.</title>
        <authorList>
            <consortium name="US DOE Joint Genome Institute (JGI-PGF)"/>
            <person name="Walter F."/>
            <person name="Albersmeier A."/>
            <person name="Kalinowski J."/>
            <person name="Ruckert C."/>
        </authorList>
    </citation>
    <scope>NUCLEOTIDE SEQUENCE</scope>
    <source>
        <strain evidence="1">CGMCC 4.7308</strain>
    </source>
</reference>
<evidence type="ECO:0008006" key="3">
    <source>
        <dbReference type="Google" id="ProtNLM"/>
    </source>
</evidence>
<name>A0A917SWP1_9ACTN</name>
<protein>
    <recommendedName>
        <fullName evidence="3">GGDEF domain-containing protein</fullName>
    </recommendedName>
</protein>
<dbReference type="EMBL" id="BMNA01000004">
    <property type="protein sequence ID" value="GGM01665.1"/>
    <property type="molecule type" value="Genomic_DNA"/>
</dbReference>
<evidence type="ECO:0000313" key="1">
    <source>
        <dbReference type="EMBL" id="GGM01665.1"/>
    </source>
</evidence>
<dbReference type="Proteomes" id="UP000655208">
    <property type="component" value="Unassembled WGS sequence"/>
</dbReference>
<accession>A0A917SWP1</accession>
<keyword evidence="2" id="KW-1185">Reference proteome</keyword>
<proteinExistence type="predicted"/>
<sequence length="251" mass="26875">MVTGADVDRLTSDEIRRVWSARADGAGWAFPADWHTPAVDAVCEAVSAGGDVWAPAERLGQDRAASGVSLAEALADIDMLAAIAPQRYTASLRRAVSLGWADRVTAPPAAVSDPMTGLVSPEYLHARLEEVYLEAESQGQPVGDTYALVLIRLDLAGRPGWQRLLPMIHTAEGMRTVFAGGQTLVRLSPAVAAVLTRRDSKLARRALLLAEIIAARLTGDPDAAIPAPKVWIEHLPTTYRAALDLVGDWSR</sequence>